<protein>
    <submittedName>
        <fullName evidence="1">Uncharacterized protein</fullName>
    </submittedName>
</protein>
<dbReference type="EMBL" id="JAUUDS010000004">
    <property type="protein sequence ID" value="MDP1027654.1"/>
    <property type="molecule type" value="Genomic_DNA"/>
</dbReference>
<dbReference type="Proteomes" id="UP001230685">
    <property type="component" value="Unassembled WGS sequence"/>
</dbReference>
<comment type="caution">
    <text evidence="1">The sequence shown here is derived from an EMBL/GenBank/DDBJ whole genome shotgun (WGS) entry which is preliminary data.</text>
</comment>
<organism evidence="1 2">
    <name type="scientific">Sphingomonas aurea</name>
    <dbReference type="NCBI Taxonomy" id="3063994"/>
    <lineage>
        <taxon>Bacteria</taxon>
        <taxon>Pseudomonadati</taxon>
        <taxon>Pseudomonadota</taxon>
        <taxon>Alphaproteobacteria</taxon>
        <taxon>Sphingomonadales</taxon>
        <taxon>Sphingomonadaceae</taxon>
        <taxon>Sphingomonas</taxon>
    </lineage>
</organism>
<gene>
    <name evidence="1" type="ORF">Q5H91_10550</name>
</gene>
<evidence type="ECO:0000313" key="2">
    <source>
        <dbReference type="Proteomes" id="UP001230685"/>
    </source>
</evidence>
<accession>A0ABT9EL12</accession>
<dbReference type="RefSeq" id="WP_305173363.1">
    <property type="nucleotide sequence ID" value="NZ_JAUUDS010000004.1"/>
</dbReference>
<sequence>MVLGPLRDPDEPDRALRAHVPVMVGLTSRGDNRIVYVAQTIADPAGSDVAPLIHVAGVLIEIGTNRPVTP</sequence>
<proteinExistence type="predicted"/>
<reference evidence="1 2" key="1">
    <citation type="submission" date="2023-07" db="EMBL/GenBank/DDBJ databases">
        <authorList>
            <person name="Kim M.K."/>
        </authorList>
    </citation>
    <scope>NUCLEOTIDE SEQUENCE [LARGE SCALE GENOMIC DNA]</scope>
    <source>
        <strain evidence="1 2">KR1UV-12</strain>
    </source>
</reference>
<evidence type="ECO:0000313" key="1">
    <source>
        <dbReference type="EMBL" id="MDP1027654.1"/>
    </source>
</evidence>
<name>A0ABT9EL12_9SPHN</name>
<keyword evidence="2" id="KW-1185">Reference proteome</keyword>